<reference evidence="1" key="2">
    <citation type="submission" date="2022-06" db="UniProtKB">
        <authorList>
            <consortium name="EnsemblMetazoa"/>
        </authorList>
    </citation>
    <scope>IDENTIFICATION</scope>
    <source>
        <strain evidence="1">DF5081</strain>
    </source>
</reference>
<sequence length="78" mass="8606">MNTFLRQGRGKIAAWQQYRMASQLLINDSKYAFLKELGLKENNSGVFHGKWAASGQVVQSYAPASNSPIANVSYNGPK</sequence>
<dbReference type="InterPro" id="IPR016162">
    <property type="entry name" value="Ald_DH_N"/>
</dbReference>
<proteinExistence type="predicted"/>
<evidence type="ECO:0000313" key="1">
    <source>
        <dbReference type="EnsemblMetazoa" id="CJA41973.1"/>
    </source>
</evidence>
<evidence type="ECO:0000313" key="2">
    <source>
        <dbReference type="Proteomes" id="UP000005237"/>
    </source>
</evidence>
<accession>A0A8R1EWD8</accession>
<organism evidence="1 2">
    <name type="scientific">Caenorhabditis japonica</name>
    <dbReference type="NCBI Taxonomy" id="281687"/>
    <lineage>
        <taxon>Eukaryota</taxon>
        <taxon>Metazoa</taxon>
        <taxon>Ecdysozoa</taxon>
        <taxon>Nematoda</taxon>
        <taxon>Chromadorea</taxon>
        <taxon>Rhabditida</taxon>
        <taxon>Rhabditina</taxon>
        <taxon>Rhabditomorpha</taxon>
        <taxon>Rhabditoidea</taxon>
        <taxon>Rhabditidae</taxon>
        <taxon>Peloderinae</taxon>
        <taxon>Caenorhabditis</taxon>
    </lineage>
</organism>
<dbReference type="AlphaFoldDB" id="A0A8R1EWD8"/>
<keyword evidence="2" id="KW-1185">Reference proteome</keyword>
<dbReference type="Proteomes" id="UP000005237">
    <property type="component" value="Unassembled WGS sequence"/>
</dbReference>
<dbReference type="GO" id="GO:0016491">
    <property type="term" value="F:oxidoreductase activity"/>
    <property type="evidence" value="ECO:0007669"/>
    <property type="project" value="InterPro"/>
</dbReference>
<dbReference type="Gene3D" id="3.40.605.10">
    <property type="entry name" value="Aldehyde Dehydrogenase, Chain A, domain 1"/>
    <property type="match status" value="1"/>
</dbReference>
<protein>
    <submittedName>
        <fullName evidence="1">Uncharacterized protein</fullName>
    </submittedName>
</protein>
<reference evidence="2" key="1">
    <citation type="submission" date="2010-08" db="EMBL/GenBank/DDBJ databases">
        <authorList>
            <consortium name="Caenorhabditis japonica Sequencing Consortium"/>
            <person name="Wilson R.K."/>
        </authorList>
    </citation>
    <scope>NUCLEOTIDE SEQUENCE [LARGE SCALE GENOMIC DNA]</scope>
    <source>
        <strain evidence="2">DF5081</strain>
    </source>
</reference>
<name>A0A8R1EWD8_CAEJA</name>
<dbReference type="EnsemblMetazoa" id="CJA41973.1">
    <property type="protein sequence ID" value="CJA41973.1"/>
    <property type="gene ID" value="WBGene00217821"/>
</dbReference>